<sequence>DNDDAWDDFEVQPSSHAPPEATQKKSQSAPVEPSQPLPFSITLSPSIPDISPSDIPPTTIPPPALLLSLFPSIIANAQSSFFNPLAAQPVSVRSNILASPSAQRFLNAYLLIGVVAARLIAGRKARWKRDQILAQSMRIGTAGGKGMKLAGVDKGEVRKEEREVTEVVRVWRQHLGRLRSVVTAANAAVSSSGGGKERIGPVPELQEMIPLKTATQLDGGVPAPRPCALCGMKRDERVGEKLEAPVQDWLGEWWLDSLSMHRSCRNFWHEHKDALQTK</sequence>
<proteinExistence type="predicted"/>
<keyword evidence="2" id="KW-0812">Transmembrane</keyword>
<feature type="region of interest" description="Disordered" evidence="1">
    <location>
        <begin position="1"/>
        <end position="38"/>
    </location>
</feature>
<protein>
    <submittedName>
        <fullName evidence="3">Uncharacterized protein</fullName>
    </submittedName>
</protein>
<dbReference type="AlphaFoldDB" id="A0A6G1H102"/>
<gene>
    <name evidence="3" type="ORF">K402DRAFT_297052</name>
</gene>
<organism evidence="3 4">
    <name type="scientific">Aulographum hederae CBS 113979</name>
    <dbReference type="NCBI Taxonomy" id="1176131"/>
    <lineage>
        <taxon>Eukaryota</taxon>
        <taxon>Fungi</taxon>
        <taxon>Dikarya</taxon>
        <taxon>Ascomycota</taxon>
        <taxon>Pezizomycotina</taxon>
        <taxon>Dothideomycetes</taxon>
        <taxon>Pleosporomycetidae</taxon>
        <taxon>Aulographales</taxon>
        <taxon>Aulographaceae</taxon>
    </lineage>
</organism>
<evidence type="ECO:0000313" key="3">
    <source>
        <dbReference type="EMBL" id="KAF1986903.1"/>
    </source>
</evidence>
<accession>A0A6G1H102</accession>
<keyword evidence="2" id="KW-1133">Transmembrane helix</keyword>
<dbReference type="PANTHER" id="PTHR42084">
    <property type="entry name" value="YALI0E26631P"/>
    <property type="match status" value="1"/>
</dbReference>
<name>A0A6G1H102_9PEZI</name>
<evidence type="ECO:0000256" key="1">
    <source>
        <dbReference type="SAM" id="MobiDB-lite"/>
    </source>
</evidence>
<dbReference type="PANTHER" id="PTHR42084:SF1">
    <property type="entry name" value="SERINE_THREONINE-PROTEIN KINASE PPK6"/>
    <property type="match status" value="1"/>
</dbReference>
<dbReference type="OrthoDB" id="5420391at2759"/>
<keyword evidence="2" id="KW-0472">Membrane</keyword>
<feature type="transmembrane region" description="Helical" evidence="2">
    <location>
        <begin position="105"/>
        <end position="121"/>
    </location>
</feature>
<feature type="non-terminal residue" evidence="3">
    <location>
        <position position="278"/>
    </location>
</feature>
<evidence type="ECO:0000313" key="4">
    <source>
        <dbReference type="Proteomes" id="UP000800041"/>
    </source>
</evidence>
<reference evidence="3" key="1">
    <citation type="journal article" date="2020" name="Stud. Mycol.">
        <title>101 Dothideomycetes genomes: a test case for predicting lifestyles and emergence of pathogens.</title>
        <authorList>
            <person name="Haridas S."/>
            <person name="Albert R."/>
            <person name="Binder M."/>
            <person name="Bloem J."/>
            <person name="Labutti K."/>
            <person name="Salamov A."/>
            <person name="Andreopoulos B."/>
            <person name="Baker S."/>
            <person name="Barry K."/>
            <person name="Bills G."/>
            <person name="Bluhm B."/>
            <person name="Cannon C."/>
            <person name="Castanera R."/>
            <person name="Culley D."/>
            <person name="Daum C."/>
            <person name="Ezra D."/>
            <person name="Gonzalez J."/>
            <person name="Henrissat B."/>
            <person name="Kuo A."/>
            <person name="Liang C."/>
            <person name="Lipzen A."/>
            <person name="Lutzoni F."/>
            <person name="Magnuson J."/>
            <person name="Mondo S."/>
            <person name="Nolan M."/>
            <person name="Ohm R."/>
            <person name="Pangilinan J."/>
            <person name="Park H.-J."/>
            <person name="Ramirez L."/>
            <person name="Alfaro M."/>
            <person name="Sun H."/>
            <person name="Tritt A."/>
            <person name="Yoshinaga Y."/>
            <person name="Zwiers L.-H."/>
            <person name="Turgeon B."/>
            <person name="Goodwin S."/>
            <person name="Spatafora J."/>
            <person name="Crous P."/>
            <person name="Grigoriev I."/>
        </authorList>
    </citation>
    <scope>NUCLEOTIDE SEQUENCE</scope>
    <source>
        <strain evidence="3">CBS 113979</strain>
    </source>
</reference>
<feature type="compositionally biased region" description="Acidic residues" evidence="1">
    <location>
        <begin position="1"/>
        <end position="10"/>
    </location>
</feature>
<evidence type="ECO:0000256" key="2">
    <source>
        <dbReference type="SAM" id="Phobius"/>
    </source>
</evidence>
<keyword evidence="4" id="KW-1185">Reference proteome</keyword>
<dbReference type="Proteomes" id="UP000800041">
    <property type="component" value="Unassembled WGS sequence"/>
</dbReference>
<dbReference type="EMBL" id="ML977155">
    <property type="protein sequence ID" value="KAF1986903.1"/>
    <property type="molecule type" value="Genomic_DNA"/>
</dbReference>
<feature type="non-terminal residue" evidence="3">
    <location>
        <position position="1"/>
    </location>
</feature>